<dbReference type="EMBL" id="KI913538">
    <property type="protein sequence ID" value="ETV63829.1"/>
    <property type="molecule type" value="Genomic_DNA"/>
</dbReference>
<sequence length="884" mass="95602">MTAFGPASAPSGGSSSHSPPHSSPSAGGTPSHTPSHSDAPSPSAPTTGAPQSHSSGTAQMRADYAPTDRVVALRASKESEQALHEPLNPLNNRAGGNRHATLIDRSGPDRVAAPRASKESEQALREPLNPLSNRSGDHRHHVAPNELPASAPNPPSSRRSKKKQAMATAAPSTSTPAPPSTPSSPTKPAVKDAAVEDRAWRTEWYSSHPRSERSRPTEAEFAAAMAIFNDSDVDPASQRMAAMKGLPTPVQDEYPMLISCKSAAATFPLQIMLDCLAAGNQPSAWTDAKQYCRNFKRIKNVGIGFTCTDRDLVSRLGGLVLKICGRPFTVKKYSEYHHLYWVDVVLSDSTMPSDVWDYFMAHGDQPVLLQSSFSKNAIHSKHITVYFGNQRVPACLLLGADDPVREIMIKDQICIVTHKLSKFNLVTPPSIQQRSTKPSGRSTPKTKAMSRSEAPPANHTTADAAMVDPVDQDMDADDAALTKPSLPTTEHHTAFEDDGDDDSEYFPGSGDEDSDADDASGDDAMSTDADFMPSPRPPRPVVRPDFLHHEPAAAITPPLRNPPPSSQLWERASYSRRAVILNYPPPPTPTYAVEVAIDHTPGAVVHAFPEGYNRYSVLAYPSNEDNLAPLLDITVADTPGIYPAFPVKTYASTFDDLPTLNTTVESMSIAEVNAFISSFVAKYARCDDPTKSLTLIQGHPGFAAPLFDAKQPTNFEVITKKLPGHALQRLIQRELPHIDYATTIDQHFNSQVVPWWYFVFPSDDPAPTPLSALLRHVDTDALHLHSALALVCLFLQICQPELYFNTLKIHAVLSGLAPPPSVAVATLAALPHFLLTDAVLVSIAASPIGHMLMTSNIHPDVKAALSTLATLYPLPTHHVHGFRA</sequence>
<feature type="region of interest" description="Disordered" evidence="1">
    <location>
        <begin position="1"/>
        <end position="194"/>
    </location>
</feature>
<reference evidence="2" key="1">
    <citation type="submission" date="2013-12" db="EMBL/GenBank/DDBJ databases">
        <title>The Genome Sequence of Aphanomyces astaci APO3.</title>
        <authorList>
            <consortium name="The Broad Institute Genomics Platform"/>
            <person name="Russ C."/>
            <person name="Tyler B."/>
            <person name="van West P."/>
            <person name="Dieguez-Uribeondo J."/>
            <person name="Young S.K."/>
            <person name="Zeng Q."/>
            <person name="Gargeya S."/>
            <person name="Fitzgerald M."/>
            <person name="Abouelleil A."/>
            <person name="Alvarado L."/>
            <person name="Chapman S.B."/>
            <person name="Gainer-Dewar J."/>
            <person name="Goldberg J."/>
            <person name="Griggs A."/>
            <person name="Gujja S."/>
            <person name="Hansen M."/>
            <person name="Howarth C."/>
            <person name="Imamovic A."/>
            <person name="Ireland A."/>
            <person name="Larimer J."/>
            <person name="McCowan C."/>
            <person name="Murphy C."/>
            <person name="Pearson M."/>
            <person name="Poon T.W."/>
            <person name="Priest M."/>
            <person name="Roberts A."/>
            <person name="Saif S."/>
            <person name="Shea T."/>
            <person name="Sykes S."/>
            <person name="Wortman J."/>
            <person name="Nusbaum C."/>
            <person name="Birren B."/>
        </authorList>
    </citation>
    <scope>NUCLEOTIDE SEQUENCE [LARGE SCALE GENOMIC DNA]</scope>
    <source>
        <strain evidence="2">APO3</strain>
    </source>
</reference>
<name>W4FA77_APHAT</name>
<dbReference type="STRING" id="112090.W4FA77"/>
<feature type="compositionally biased region" description="Acidic residues" evidence="1">
    <location>
        <begin position="496"/>
        <end position="521"/>
    </location>
</feature>
<dbReference type="GeneID" id="20821234"/>
<feature type="compositionally biased region" description="Polar residues" evidence="1">
    <location>
        <begin position="427"/>
        <end position="445"/>
    </location>
</feature>
<feature type="region of interest" description="Disordered" evidence="1">
    <location>
        <begin position="427"/>
        <end position="464"/>
    </location>
</feature>
<dbReference type="VEuPathDB" id="FungiDB:H257_19238"/>
<evidence type="ECO:0000313" key="2">
    <source>
        <dbReference type="EMBL" id="ETV63829.1"/>
    </source>
</evidence>
<proteinExistence type="predicted"/>
<feature type="region of interest" description="Disordered" evidence="1">
    <location>
        <begin position="480"/>
        <end position="544"/>
    </location>
</feature>
<accession>W4FA77</accession>
<evidence type="ECO:0000256" key="1">
    <source>
        <dbReference type="SAM" id="MobiDB-lite"/>
    </source>
</evidence>
<protein>
    <submittedName>
        <fullName evidence="2">Uncharacterized protein</fullName>
    </submittedName>
</protein>
<dbReference type="AlphaFoldDB" id="W4FA77"/>
<feature type="compositionally biased region" description="Low complexity" evidence="1">
    <location>
        <begin position="1"/>
        <end position="52"/>
    </location>
</feature>
<organism evidence="2">
    <name type="scientific">Aphanomyces astaci</name>
    <name type="common">Crayfish plague agent</name>
    <dbReference type="NCBI Taxonomy" id="112090"/>
    <lineage>
        <taxon>Eukaryota</taxon>
        <taxon>Sar</taxon>
        <taxon>Stramenopiles</taxon>
        <taxon>Oomycota</taxon>
        <taxon>Saprolegniomycetes</taxon>
        <taxon>Saprolegniales</taxon>
        <taxon>Verrucalvaceae</taxon>
        <taxon>Aphanomyces</taxon>
    </lineage>
</organism>
<dbReference type="OrthoDB" id="79401at2759"/>
<dbReference type="RefSeq" id="XP_009846687.1">
    <property type="nucleotide sequence ID" value="XM_009848385.1"/>
</dbReference>
<gene>
    <name evidence="2" type="ORF">H257_19238</name>
</gene>